<dbReference type="RefSeq" id="WP_350241857.1">
    <property type="nucleotide sequence ID" value="NZ_CP158298.1"/>
</dbReference>
<feature type="domain" description="HTH luxR-type" evidence="3">
    <location>
        <begin position="797"/>
        <end position="862"/>
    </location>
</feature>
<dbReference type="CDD" id="cd06170">
    <property type="entry name" value="LuxR_C_like"/>
    <property type="match status" value="1"/>
</dbReference>
<dbReference type="GO" id="GO:0005737">
    <property type="term" value="C:cytoplasm"/>
    <property type="evidence" value="ECO:0007669"/>
    <property type="project" value="TreeGrafter"/>
</dbReference>
<gene>
    <name evidence="4" type="ORF">ABOD76_04510</name>
</gene>
<keyword evidence="2" id="KW-0067">ATP-binding</keyword>
<dbReference type="GO" id="GO:0005524">
    <property type="term" value="F:ATP binding"/>
    <property type="evidence" value="ECO:0007669"/>
    <property type="project" value="UniProtKB-KW"/>
</dbReference>
<dbReference type="SUPFAM" id="SSF52540">
    <property type="entry name" value="P-loop containing nucleoside triphosphate hydrolases"/>
    <property type="match status" value="1"/>
</dbReference>
<dbReference type="GO" id="GO:0003677">
    <property type="term" value="F:DNA binding"/>
    <property type="evidence" value="ECO:0007669"/>
    <property type="project" value="InterPro"/>
</dbReference>
<dbReference type="InterPro" id="IPR000792">
    <property type="entry name" value="Tscrpt_reg_LuxR_C"/>
</dbReference>
<keyword evidence="1" id="KW-0547">Nucleotide-binding</keyword>
<dbReference type="SUPFAM" id="SSF46894">
    <property type="entry name" value="C-terminal effector domain of the bipartite response regulators"/>
    <property type="match status" value="1"/>
</dbReference>
<dbReference type="InterPro" id="IPR036388">
    <property type="entry name" value="WH-like_DNA-bd_sf"/>
</dbReference>
<dbReference type="SMART" id="SM00382">
    <property type="entry name" value="AAA"/>
    <property type="match status" value="1"/>
</dbReference>
<sequence>MNLLERAPSLEKLLGWWREAASGEGRLVLLAGEAGVGKTVFLREFIRRSERQAEVLVGACDPLATPRPLGPLLDIAGVLGGELERLLLETGRRDAVFRAFLSILSNARTVQIVVFEDVHWADEATLDLLRFLGRRLDRTRVLLVASYRDDEVGPTHPLRAVLGDLATCSSARRLLLSPLSQPAVGRLAEGSGIEPTELYRRTGGNPFYVTEVLASATGGVPPTVRDAVLARAARLSTPARAVLEAASVIGSRIELWLLERVLPSSLNAVDECLSVGVLHGQEDALSFRHELARQAVLESLSPQRRLQLHQRVLQVLSTAPARSIDAARLAEHAEAANDAEAVLHFARLAARRARALKAHREAGAQLSRALRQAHRLTPADHARLLGEYAEECFITDQPEEAIRAHQAALAIWQEMGDQERAGETLSHLARLFVGMGRNADAEQASRASLDLLGALAPGGALAFAYACQAHLRMLNRDNQDAIRWGQRAIELAEAHQRPSLLVLALNTVGTASLLQEDEVGRAFLERSLDLARELKLDEHVALAYRMLGSVAGELYQFPRADRYLQDGLRYCEEHDIDGHRLYMLAWQALSHAYQGRWTEATEAALAVTGRPGTSATSRIMALLALGRVRTRRGDPEVWPALDEALEMAVQTGTLQRLAPVRAARAEAAWLAGDLDRVREEAQAVYDLACEHQHPWFAGELAYWRWKADGAVPAGPGMAEPYALQLAGRWPDAAAAWDRLHCPYEAARALAEGDQEDALKLALHTFERLGARPAAVRTAQRLRERGAGGIPRGPRPSTRANAAHLTPREMEVLRLLGEALQDTEIAARLGLSAKTVGHHVSSILSKLGVRNRTEAVREATRLALLPT</sequence>
<dbReference type="InterPro" id="IPR016032">
    <property type="entry name" value="Sig_transdc_resp-reg_C-effctor"/>
</dbReference>
<dbReference type="GO" id="GO:0006355">
    <property type="term" value="P:regulation of DNA-templated transcription"/>
    <property type="evidence" value="ECO:0007669"/>
    <property type="project" value="InterPro"/>
</dbReference>
<geneLocation type="plasmid" evidence="4">
    <name>pDson03</name>
</geneLocation>
<dbReference type="PROSITE" id="PS50043">
    <property type="entry name" value="HTH_LUXR_2"/>
    <property type="match status" value="1"/>
</dbReference>
<dbReference type="Gene3D" id="1.10.10.10">
    <property type="entry name" value="Winged helix-like DNA-binding domain superfamily/Winged helix DNA-binding domain"/>
    <property type="match status" value="1"/>
</dbReference>
<evidence type="ECO:0000256" key="2">
    <source>
        <dbReference type="ARBA" id="ARBA00022840"/>
    </source>
</evidence>
<evidence type="ECO:0000313" key="4">
    <source>
        <dbReference type="EMBL" id="XBV83957.1"/>
    </source>
</evidence>
<dbReference type="EMBL" id="CP158298">
    <property type="protein sequence ID" value="XBV83957.1"/>
    <property type="molecule type" value="Genomic_DNA"/>
</dbReference>
<organism evidence="4">
    <name type="scientific">Deinococcus sonorensis KR-87</name>
    <dbReference type="NCBI Taxonomy" id="694439"/>
    <lineage>
        <taxon>Bacteria</taxon>
        <taxon>Thermotogati</taxon>
        <taxon>Deinococcota</taxon>
        <taxon>Deinococci</taxon>
        <taxon>Deinococcales</taxon>
        <taxon>Deinococcaceae</taxon>
        <taxon>Deinococcus</taxon>
    </lineage>
</organism>
<protein>
    <submittedName>
        <fullName evidence="4">AAA family ATPase</fullName>
    </submittedName>
</protein>
<dbReference type="SMART" id="SM00028">
    <property type="entry name" value="TPR"/>
    <property type="match status" value="4"/>
</dbReference>
<dbReference type="PRINTS" id="PR00038">
    <property type="entry name" value="HTHLUXR"/>
</dbReference>
<evidence type="ECO:0000259" key="3">
    <source>
        <dbReference type="PROSITE" id="PS50043"/>
    </source>
</evidence>
<dbReference type="GO" id="GO:0004016">
    <property type="term" value="F:adenylate cyclase activity"/>
    <property type="evidence" value="ECO:0007669"/>
    <property type="project" value="TreeGrafter"/>
</dbReference>
<name>A0AAU7U604_9DEIO</name>
<reference evidence="4" key="1">
    <citation type="submission" date="2024-06" db="EMBL/GenBank/DDBJ databases">
        <title>Draft Genome Sequence of Deinococcus sonorensis Type Strain KR-87, a Biofilm Producing Representative of the Genus Deinococcus.</title>
        <authorList>
            <person name="Boren L.S."/>
            <person name="Grosso R.A."/>
            <person name="Hugenberg-Cox A.N."/>
            <person name="Hill J.T.E."/>
            <person name="Albert C.M."/>
            <person name="Tuohy J.M."/>
        </authorList>
    </citation>
    <scope>NUCLEOTIDE SEQUENCE</scope>
    <source>
        <strain evidence="4">KR-87</strain>
        <plasmid evidence="4">pDson03</plasmid>
    </source>
</reference>
<dbReference type="Pfam" id="PF00196">
    <property type="entry name" value="GerE"/>
    <property type="match status" value="1"/>
</dbReference>
<dbReference type="InterPro" id="IPR027417">
    <property type="entry name" value="P-loop_NTPase"/>
</dbReference>
<dbReference type="PANTHER" id="PTHR16305:SF28">
    <property type="entry name" value="GUANYLATE CYCLASE DOMAIN-CONTAINING PROTEIN"/>
    <property type="match status" value="1"/>
</dbReference>
<evidence type="ECO:0000256" key="1">
    <source>
        <dbReference type="ARBA" id="ARBA00022741"/>
    </source>
</evidence>
<dbReference type="SUPFAM" id="SSF48452">
    <property type="entry name" value="TPR-like"/>
    <property type="match status" value="2"/>
</dbReference>
<dbReference type="KEGG" id="dsc:ABOD76_04510"/>
<dbReference type="PANTHER" id="PTHR16305">
    <property type="entry name" value="TESTICULAR SOLUBLE ADENYLYL CYCLASE"/>
    <property type="match status" value="1"/>
</dbReference>
<dbReference type="InterPro" id="IPR019734">
    <property type="entry name" value="TPR_rpt"/>
</dbReference>
<dbReference type="InterPro" id="IPR003593">
    <property type="entry name" value="AAA+_ATPase"/>
</dbReference>
<dbReference type="SMART" id="SM00421">
    <property type="entry name" value="HTH_LUXR"/>
    <property type="match status" value="1"/>
</dbReference>
<dbReference type="AlphaFoldDB" id="A0AAU7U604"/>
<proteinExistence type="predicted"/>
<dbReference type="InterPro" id="IPR041664">
    <property type="entry name" value="AAA_16"/>
</dbReference>
<keyword evidence="4" id="KW-0614">Plasmid</keyword>
<accession>A0AAU7U604</accession>
<dbReference type="Pfam" id="PF13191">
    <property type="entry name" value="AAA_16"/>
    <property type="match status" value="1"/>
</dbReference>
<dbReference type="InterPro" id="IPR011990">
    <property type="entry name" value="TPR-like_helical_dom_sf"/>
</dbReference>
<dbReference type="Gene3D" id="1.25.40.10">
    <property type="entry name" value="Tetratricopeptide repeat domain"/>
    <property type="match status" value="2"/>
</dbReference>